<dbReference type="AlphaFoldDB" id="A0A344L2J2"/>
<dbReference type="Proteomes" id="UP000250434">
    <property type="component" value="Chromosome"/>
</dbReference>
<evidence type="ECO:0000313" key="2">
    <source>
        <dbReference type="EMBL" id="AXB42266.1"/>
    </source>
</evidence>
<reference evidence="2 3" key="1">
    <citation type="submission" date="2016-04" db="EMBL/GenBank/DDBJ databases">
        <title>Complete genome sequence and analysis of deep-sea sediment isolate, Amycolatopsis sp. WP1.</title>
        <authorList>
            <person name="Wang H."/>
            <person name="Chen S."/>
            <person name="Wu Q."/>
        </authorList>
    </citation>
    <scope>NUCLEOTIDE SEQUENCE [LARGE SCALE GENOMIC DNA]</scope>
    <source>
        <strain evidence="2 3">WP1</strain>
    </source>
</reference>
<feature type="compositionally biased region" description="Polar residues" evidence="1">
    <location>
        <begin position="67"/>
        <end position="78"/>
    </location>
</feature>
<evidence type="ECO:0000256" key="1">
    <source>
        <dbReference type="SAM" id="MobiDB-lite"/>
    </source>
</evidence>
<evidence type="ECO:0008006" key="4">
    <source>
        <dbReference type="Google" id="ProtNLM"/>
    </source>
</evidence>
<dbReference type="RefSeq" id="WP_113691537.1">
    <property type="nucleotide sequence ID" value="NZ_CP015163.1"/>
</dbReference>
<dbReference type="EMBL" id="CP015163">
    <property type="protein sequence ID" value="AXB42266.1"/>
    <property type="molecule type" value="Genomic_DNA"/>
</dbReference>
<name>A0A344L2J2_9PSEU</name>
<protein>
    <recommendedName>
        <fullName evidence="4">PASTA domain-containing protein</fullName>
    </recommendedName>
</protein>
<feature type="compositionally biased region" description="Basic and acidic residues" evidence="1">
    <location>
        <begin position="54"/>
        <end position="66"/>
    </location>
</feature>
<dbReference type="KEGG" id="aab:A4R43_06750"/>
<sequence length="78" mass="8128">MGVSRNLDYDVTWPVPGFVGLTVAQALALAGETGVALLDAGSAPLAADPTARVVRQEPKEPQRDRPSSVTVWVQPSGS</sequence>
<organism evidence="2 3">
    <name type="scientific">Amycolatopsis albispora</name>
    <dbReference type="NCBI Taxonomy" id="1804986"/>
    <lineage>
        <taxon>Bacteria</taxon>
        <taxon>Bacillati</taxon>
        <taxon>Actinomycetota</taxon>
        <taxon>Actinomycetes</taxon>
        <taxon>Pseudonocardiales</taxon>
        <taxon>Pseudonocardiaceae</taxon>
        <taxon>Amycolatopsis</taxon>
    </lineage>
</organism>
<keyword evidence="3" id="KW-1185">Reference proteome</keyword>
<evidence type="ECO:0000313" key="3">
    <source>
        <dbReference type="Proteomes" id="UP000250434"/>
    </source>
</evidence>
<proteinExistence type="predicted"/>
<gene>
    <name evidence="2" type="ORF">A4R43_06750</name>
</gene>
<feature type="region of interest" description="Disordered" evidence="1">
    <location>
        <begin position="47"/>
        <end position="78"/>
    </location>
</feature>
<accession>A0A344L2J2</accession>